<name>A0A915YTT6_9GLOM</name>
<dbReference type="PROSITE" id="PS50188">
    <property type="entry name" value="B302_SPRY"/>
    <property type="match status" value="1"/>
</dbReference>
<sequence>MEFSPKLLFLLLSTTGLWYIHPDFYIYRSEILLQRIGELEFLKKPYKKILKFLGKESLKTDEWKFVPESRILLLNIVQIMPYDDNDDKKDEDIVSDENNKNFEVIGVEKVVFNAKSDIMIQTNCPLPGISQADWFHYYEITILSNPNNDETIIAIGLAPKNFPTNRLPGCNTDSIGFHSDEGRIFRNEKYTGSTYAEKWGKVNDVIGCGYYPNNRQVFFTINGENLGIAYTGLLHNILYPTIGSNGHCILKVNFGPEFEYKEANIMSVASKKLLNASKKLLNENEIP</sequence>
<dbReference type="AlphaFoldDB" id="A0A915YTT6"/>
<dbReference type="Pfam" id="PF00622">
    <property type="entry name" value="SPRY"/>
    <property type="match status" value="1"/>
</dbReference>
<comment type="caution">
    <text evidence="2">The sequence shown here is derived from an EMBL/GenBank/DDBJ whole genome shotgun (WGS) entry which is preliminary data.</text>
</comment>
<dbReference type="PANTHER" id="PTHR12864">
    <property type="entry name" value="RAN BINDING PROTEIN 9-RELATED"/>
    <property type="match status" value="1"/>
</dbReference>
<dbReference type="Proteomes" id="UP000684084">
    <property type="component" value="Unassembled WGS sequence"/>
</dbReference>
<dbReference type="InterPro" id="IPR050618">
    <property type="entry name" value="Ubq-SigPath_Reg"/>
</dbReference>
<protein>
    <recommendedName>
        <fullName evidence="1">B30.2/SPRY domain-containing protein</fullName>
    </recommendedName>
</protein>
<accession>A0A915YTT6</accession>
<dbReference type="InterPro" id="IPR001870">
    <property type="entry name" value="B30.2/SPRY"/>
</dbReference>
<evidence type="ECO:0000259" key="1">
    <source>
        <dbReference type="PROSITE" id="PS50188"/>
    </source>
</evidence>
<evidence type="ECO:0000313" key="3">
    <source>
        <dbReference type="Proteomes" id="UP000684084"/>
    </source>
</evidence>
<gene>
    <name evidence="2" type="ORF">CHRIB12_LOCUS3020</name>
</gene>
<proteinExistence type="predicted"/>
<dbReference type="EMBL" id="CAGKOT010000004">
    <property type="protein sequence ID" value="CAB5332282.1"/>
    <property type="molecule type" value="Genomic_DNA"/>
</dbReference>
<dbReference type="InterPro" id="IPR003877">
    <property type="entry name" value="SPRY_dom"/>
</dbReference>
<dbReference type="VEuPathDB" id="FungiDB:RhiirFUN_007219"/>
<reference evidence="2" key="1">
    <citation type="submission" date="2020-05" db="EMBL/GenBank/DDBJ databases">
        <authorList>
            <person name="Rincon C."/>
            <person name="Sanders R I."/>
            <person name="Robbins C."/>
            <person name="Chaturvedi A."/>
        </authorList>
    </citation>
    <scope>NUCLEOTIDE SEQUENCE</scope>
    <source>
        <strain evidence="2">CHB12</strain>
    </source>
</reference>
<feature type="domain" description="B30.2/SPRY" evidence="1">
    <location>
        <begin position="62"/>
        <end position="259"/>
    </location>
</feature>
<dbReference type="SMART" id="SM00449">
    <property type="entry name" value="SPRY"/>
    <property type="match status" value="1"/>
</dbReference>
<evidence type="ECO:0000313" key="2">
    <source>
        <dbReference type="EMBL" id="CAB5332282.1"/>
    </source>
</evidence>
<dbReference type="InterPro" id="IPR044736">
    <property type="entry name" value="Gid1/RanBPM/SPLA_SPRY"/>
</dbReference>
<dbReference type="OrthoDB" id="258495at2759"/>
<organism evidence="2 3">
    <name type="scientific">Rhizophagus irregularis</name>
    <dbReference type="NCBI Taxonomy" id="588596"/>
    <lineage>
        <taxon>Eukaryota</taxon>
        <taxon>Fungi</taxon>
        <taxon>Fungi incertae sedis</taxon>
        <taxon>Mucoromycota</taxon>
        <taxon>Glomeromycotina</taxon>
        <taxon>Glomeromycetes</taxon>
        <taxon>Glomerales</taxon>
        <taxon>Glomeraceae</taxon>
        <taxon>Rhizophagus</taxon>
    </lineage>
</organism>
<dbReference type="CDD" id="cd12885">
    <property type="entry name" value="SPRY_RanBP_like"/>
    <property type="match status" value="1"/>
</dbReference>